<protein>
    <submittedName>
        <fullName evidence="1">Uncharacterized protein</fullName>
    </submittedName>
</protein>
<accession>A0A6M0IQ41</accession>
<keyword evidence="2" id="KW-1185">Reference proteome</keyword>
<dbReference type="RefSeq" id="WP_164043133.1">
    <property type="nucleotide sequence ID" value="NZ_JAAGNZ010000003.1"/>
</dbReference>
<evidence type="ECO:0000313" key="1">
    <source>
        <dbReference type="EMBL" id="NEU70027.1"/>
    </source>
</evidence>
<dbReference type="AlphaFoldDB" id="A0A6M0IQ41"/>
<organism evidence="1 2">
    <name type="scientific">Spirosoma agri</name>
    <dbReference type="NCBI Taxonomy" id="1987381"/>
    <lineage>
        <taxon>Bacteria</taxon>
        <taxon>Pseudomonadati</taxon>
        <taxon>Bacteroidota</taxon>
        <taxon>Cytophagia</taxon>
        <taxon>Cytophagales</taxon>
        <taxon>Cytophagaceae</taxon>
        <taxon>Spirosoma</taxon>
    </lineage>
</organism>
<dbReference type="EMBL" id="JAAGNZ010000003">
    <property type="protein sequence ID" value="NEU70027.1"/>
    <property type="molecule type" value="Genomic_DNA"/>
</dbReference>
<dbReference type="Proteomes" id="UP000477386">
    <property type="component" value="Unassembled WGS sequence"/>
</dbReference>
<sequence>MLKFTYLLALAIGLTACSTKKETAASTADTTVVVGTDQEEHGCNRSAGYQWSAVQKRCIRLSDAGIKLAPAKTRAGAAAYLVFASPDEDAQAEIFLPGESAGRLLTRSPGDDAGIWLLDTLTLRQWKGMYMLTGPGETDLYEGSILGEATDATTATHSATAVVALLQGSWQAVDDPKSRFVIKGPVLTTYYEGQQRVTSTFTYVADCGGTACNGKAGTYGCFTTAGEFDIDCQGIVNLSATVLEVTQGSTGKTIRYRRPQ</sequence>
<gene>
    <name evidence="1" type="ORF">GK091_24315</name>
</gene>
<reference evidence="1 2" key="1">
    <citation type="submission" date="2020-02" db="EMBL/GenBank/DDBJ databases">
        <title>Draft genome sequence of two Spirosoma agri KCTC 52727 and Spirosoma terrae KCTC 52035.</title>
        <authorList>
            <person name="Rojas J."/>
            <person name="Ambika Manirajan B."/>
            <person name="Ratering S."/>
            <person name="Suarez C."/>
            <person name="Schnell S."/>
        </authorList>
    </citation>
    <scope>NUCLEOTIDE SEQUENCE [LARGE SCALE GENOMIC DNA]</scope>
    <source>
        <strain evidence="1 2">KCTC 52727</strain>
    </source>
</reference>
<comment type="caution">
    <text evidence="1">The sequence shown here is derived from an EMBL/GenBank/DDBJ whole genome shotgun (WGS) entry which is preliminary data.</text>
</comment>
<evidence type="ECO:0000313" key="2">
    <source>
        <dbReference type="Proteomes" id="UP000477386"/>
    </source>
</evidence>
<name>A0A6M0IQ41_9BACT</name>
<dbReference type="PROSITE" id="PS51257">
    <property type="entry name" value="PROKAR_LIPOPROTEIN"/>
    <property type="match status" value="1"/>
</dbReference>
<proteinExistence type="predicted"/>